<protein>
    <recommendedName>
        <fullName evidence="9">Myosin motor domain-containing protein</fullName>
    </recommendedName>
</protein>
<proteinExistence type="inferred from homology"/>
<dbReference type="GO" id="GO:0051015">
    <property type="term" value="F:actin filament binding"/>
    <property type="evidence" value="ECO:0007669"/>
    <property type="project" value="TreeGrafter"/>
</dbReference>
<dbReference type="GO" id="GO:0035556">
    <property type="term" value="P:intracellular signal transduction"/>
    <property type="evidence" value="ECO:0007669"/>
    <property type="project" value="InterPro"/>
</dbReference>
<dbReference type="GO" id="GO:0005096">
    <property type="term" value="F:GTPase activator activity"/>
    <property type="evidence" value="ECO:0007669"/>
    <property type="project" value="InterPro"/>
</dbReference>
<keyword evidence="2" id="KW-0963">Cytoplasm</keyword>
<keyword evidence="4" id="KW-0067">ATP-binding</keyword>
<dbReference type="GO" id="GO:0005737">
    <property type="term" value="C:cytoplasm"/>
    <property type="evidence" value="ECO:0007669"/>
    <property type="project" value="UniProtKB-SubCell"/>
</dbReference>
<evidence type="ECO:0000256" key="5">
    <source>
        <dbReference type="ARBA" id="ARBA00023123"/>
    </source>
</evidence>
<accession>A0A9D4K7Y1</accession>
<dbReference type="PANTHER" id="PTHR46184:SF5">
    <property type="entry name" value="UNCONVENTIONAL MYOSIN-IXA-LIKE"/>
    <property type="match status" value="1"/>
</dbReference>
<keyword evidence="11" id="KW-1185">Reference proteome</keyword>
<keyword evidence="5 7" id="KW-0518">Myosin</keyword>
<dbReference type="PROSITE" id="PS51456">
    <property type="entry name" value="MYOSIN_MOTOR"/>
    <property type="match status" value="1"/>
</dbReference>
<evidence type="ECO:0000256" key="4">
    <source>
        <dbReference type="ARBA" id="ARBA00022840"/>
    </source>
</evidence>
<dbReference type="EMBL" id="JAIWYP010000004">
    <property type="protein sequence ID" value="KAH3834610.1"/>
    <property type="molecule type" value="Genomic_DNA"/>
</dbReference>
<evidence type="ECO:0000256" key="2">
    <source>
        <dbReference type="ARBA" id="ARBA00022490"/>
    </source>
</evidence>
<dbReference type="InterPro" id="IPR001609">
    <property type="entry name" value="Myosin_head_motor_dom-like"/>
</dbReference>
<dbReference type="GO" id="GO:0005524">
    <property type="term" value="F:ATP binding"/>
    <property type="evidence" value="ECO:0007669"/>
    <property type="project" value="UniProtKB-KW"/>
</dbReference>
<dbReference type="InterPro" id="IPR027417">
    <property type="entry name" value="P-loop_NTPase"/>
</dbReference>
<feature type="transmembrane region" description="Helical" evidence="8">
    <location>
        <begin position="52"/>
        <end position="73"/>
    </location>
</feature>
<evidence type="ECO:0000256" key="3">
    <source>
        <dbReference type="ARBA" id="ARBA00022741"/>
    </source>
</evidence>
<comment type="caution">
    <text evidence="7">Lacks conserved residue(s) required for the propagation of feature annotation.</text>
</comment>
<evidence type="ECO:0000256" key="6">
    <source>
        <dbReference type="ARBA" id="ARBA00023175"/>
    </source>
</evidence>
<evidence type="ECO:0000256" key="8">
    <source>
        <dbReference type="SAM" id="Phobius"/>
    </source>
</evidence>
<dbReference type="PANTHER" id="PTHR46184">
    <property type="entry name" value="UNCONVENTIONAL MYOSIN-IXB-LIKE PROTEIN"/>
    <property type="match status" value="1"/>
</dbReference>
<keyword evidence="7" id="KW-0009">Actin-binding</keyword>
<organism evidence="10 11">
    <name type="scientific">Dreissena polymorpha</name>
    <name type="common">Zebra mussel</name>
    <name type="synonym">Mytilus polymorpha</name>
    <dbReference type="NCBI Taxonomy" id="45954"/>
    <lineage>
        <taxon>Eukaryota</taxon>
        <taxon>Metazoa</taxon>
        <taxon>Spiralia</taxon>
        <taxon>Lophotrochozoa</taxon>
        <taxon>Mollusca</taxon>
        <taxon>Bivalvia</taxon>
        <taxon>Autobranchia</taxon>
        <taxon>Heteroconchia</taxon>
        <taxon>Euheterodonta</taxon>
        <taxon>Imparidentia</taxon>
        <taxon>Neoheterodontei</taxon>
        <taxon>Myida</taxon>
        <taxon>Dreissenoidea</taxon>
        <taxon>Dreissenidae</taxon>
        <taxon>Dreissena</taxon>
    </lineage>
</organism>
<keyword evidence="8" id="KW-0812">Transmembrane</keyword>
<dbReference type="AlphaFoldDB" id="A0A9D4K7Y1"/>
<comment type="caution">
    <text evidence="10">The sequence shown here is derived from an EMBL/GenBank/DDBJ whole genome shotgun (WGS) entry which is preliminary data.</text>
</comment>
<keyword evidence="6" id="KW-0505">Motor protein</keyword>
<comment type="subcellular location">
    <subcellularLocation>
        <location evidence="1">Cytoplasm</location>
    </subcellularLocation>
</comment>
<dbReference type="Proteomes" id="UP000828390">
    <property type="component" value="Unassembled WGS sequence"/>
</dbReference>
<reference evidence="10" key="1">
    <citation type="journal article" date="2019" name="bioRxiv">
        <title>The Genome of the Zebra Mussel, Dreissena polymorpha: A Resource for Invasive Species Research.</title>
        <authorList>
            <person name="McCartney M.A."/>
            <person name="Auch B."/>
            <person name="Kono T."/>
            <person name="Mallez S."/>
            <person name="Zhang Y."/>
            <person name="Obille A."/>
            <person name="Becker A."/>
            <person name="Abrahante J.E."/>
            <person name="Garbe J."/>
            <person name="Badalamenti J.P."/>
            <person name="Herman A."/>
            <person name="Mangelson H."/>
            <person name="Liachko I."/>
            <person name="Sullivan S."/>
            <person name="Sone E.D."/>
            <person name="Koren S."/>
            <person name="Silverstein K.A.T."/>
            <person name="Beckman K.B."/>
            <person name="Gohl D.M."/>
        </authorList>
    </citation>
    <scope>NUCLEOTIDE SEQUENCE</scope>
    <source>
        <strain evidence="10">Duluth1</strain>
        <tissue evidence="10">Whole animal</tissue>
    </source>
</reference>
<keyword evidence="8" id="KW-0472">Membrane</keyword>
<dbReference type="GO" id="GO:0016459">
    <property type="term" value="C:myosin complex"/>
    <property type="evidence" value="ECO:0007669"/>
    <property type="project" value="UniProtKB-KW"/>
</dbReference>
<evidence type="ECO:0000256" key="7">
    <source>
        <dbReference type="PROSITE-ProRule" id="PRU00782"/>
    </source>
</evidence>
<dbReference type="FunFam" id="3.40.850.10:FF:000008">
    <property type="entry name" value="Putative unconventional myosin-IXa"/>
    <property type="match status" value="1"/>
</dbReference>
<dbReference type="GO" id="GO:0005884">
    <property type="term" value="C:actin filament"/>
    <property type="evidence" value="ECO:0007669"/>
    <property type="project" value="TreeGrafter"/>
</dbReference>
<dbReference type="Pfam" id="PF00063">
    <property type="entry name" value="Myosin_head"/>
    <property type="match status" value="1"/>
</dbReference>
<keyword evidence="3" id="KW-0547">Nucleotide-binding</keyword>
<evidence type="ECO:0000256" key="1">
    <source>
        <dbReference type="ARBA" id="ARBA00004496"/>
    </source>
</evidence>
<dbReference type="InterPro" id="IPR036961">
    <property type="entry name" value="Kinesin_motor_dom_sf"/>
</dbReference>
<dbReference type="GO" id="GO:0000146">
    <property type="term" value="F:microfilament motor activity"/>
    <property type="evidence" value="ECO:0007669"/>
    <property type="project" value="InterPro"/>
</dbReference>
<reference evidence="10" key="2">
    <citation type="submission" date="2020-11" db="EMBL/GenBank/DDBJ databases">
        <authorList>
            <person name="McCartney M.A."/>
            <person name="Auch B."/>
            <person name="Kono T."/>
            <person name="Mallez S."/>
            <person name="Becker A."/>
            <person name="Gohl D.M."/>
            <person name="Silverstein K.A.T."/>
            <person name="Koren S."/>
            <person name="Bechman K.B."/>
            <person name="Herman A."/>
            <person name="Abrahante J.E."/>
            <person name="Garbe J."/>
        </authorList>
    </citation>
    <scope>NUCLEOTIDE SEQUENCE</scope>
    <source>
        <strain evidence="10">Duluth1</strain>
        <tissue evidence="10">Whole animal</tissue>
    </source>
</reference>
<evidence type="ECO:0000259" key="9">
    <source>
        <dbReference type="PROSITE" id="PS51456"/>
    </source>
</evidence>
<sequence>MDQANLFFIRCIKSNAEKLPCRFDDVLVLQQLRYTGMLVTVRIRQSGYNYRLTFEVILVCGLFVDLMICIQTYKLFL</sequence>
<dbReference type="SUPFAM" id="SSF52540">
    <property type="entry name" value="P-loop containing nucleoside triphosphate hydrolases"/>
    <property type="match status" value="1"/>
</dbReference>
<name>A0A9D4K7Y1_DREPO</name>
<gene>
    <name evidence="10" type="ORF">DPMN_107940</name>
</gene>
<feature type="domain" description="Myosin motor" evidence="9">
    <location>
        <begin position="1"/>
        <end position="77"/>
    </location>
</feature>
<evidence type="ECO:0000313" key="10">
    <source>
        <dbReference type="EMBL" id="KAH3834610.1"/>
    </source>
</evidence>
<dbReference type="InterPro" id="IPR046987">
    <property type="entry name" value="Myo9"/>
</dbReference>
<evidence type="ECO:0000313" key="11">
    <source>
        <dbReference type="Proteomes" id="UP000828390"/>
    </source>
</evidence>
<dbReference type="Gene3D" id="3.40.850.10">
    <property type="entry name" value="Kinesin motor domain"/>
    <property type="match status" value="1"/>
</dbReference>
<comment type="similarity">
    <text evidence="7">Belongs to the TRAFAC class myosin-kinesin ATPase superfamily. Myosin family.</text>
</comment>
<keyword evidence="8" id="KW-1133">Transmembrane helix</keyword>